<protein>
    <submittedName>
        <fullName evidence="1">DNA primase</fullName>
    </submittedName>
</protein>
<accession>J9FT38</accession>
<comment type="caution">
    <text evidence="1">The sequence shown here is derived from an EMBL/GenBank/DDBJ whole genome shotgun (WGS) entry which is preliminary data.</text>
</comment>
<name>J9FT38_9ZZZZ</name>
<reference evidence="1" key="1">
    <citation type="journal article" date="2012" name="PLoS ONE">
        <title>Gene sets for utilization of primary and secondary nutrition supplies in the distal gut of endangered iberian lynx.</title>
        <authorList>
            <person name="Alcaide M."/>
            <person name="Messina E."/>
            <person name="Richter M."/>
            <person name="Bargiela R."/>
            <person name="Peplies J."/>
            <person name="Huws S.A."/>
            <person name="Newbold C.J."/>
            <person name="Golyshin P.N."/>
            <person name="Simon M.A."/>
            <person name="Lopez G."/>
            <person name="Yakimov M.M."/>
            <person name="Ferrer M."/>
        </authorList>
    </citation>
    <scope>NUCLEOTIDE SEQUENCE</scope>
</reference>
<organism evidence="1">
    <name type="scientific">gut metagenome</name>
    <dbReference type="NCBI Taxonomy" id="749906"/>
    <lineage>
        <taxon>unclassified sequences</taxon>
        <taxon>metagenomes</taxon>
        <taxon>organismal metagenomes</taxon>
    </lineage>
</organism>
<gene>
    <name evidence="1" type="ORF">EVA_21369</name>
</gene>
<dbReference type="AlphaFoldDB" id="J9FT38"/>
<proteinExistence type="predicted"/>
<sequence>MNDRVSQAVNILVVFDEYKNDLDIRKIAFLKGLWGGGGQTKKNTLTDGMATQTIVTTGVVICGQEKPTQDMALYTRVLFLEYTKTSFSFLEKRNYEALQGITNSGLTHLTLEILKYRELFEKN</sequence>
<feature type="non-terminal residue" evidence="1">
    <location>
        <position position="123"/>
    </location>
</feature>
<evidence type="ECO:0000313" key="1">
    <source>
        <dbReference type="EMBL" id="EJW90524.1"/>
    </source>
</evidence>
<dbReference type="EMBL" id="AMCI01008782">
    <property type="protein sequence ID" value="EJW90524.1"/>
    <property type="molecule type" value="Genomic_DNA"/>
</dbReference>